<name>A0A1G7X7F8_9ACTN</name>
<dbReference type="GO" id="GO:0030655">
    <property type="term" value="P:beta-lactam antibiotic catabolic process"/>
    <property type="evidence" value="ECO:0007669"/>
    <property type="project" value="InterPro"/>
</dbReference>
<feature type="domain" description="Beta-lactamase class A catalytic" evidence="1">
    <location>
        <begin position="20"/>
        <end position="258"/>
    </location>
</feature>
<dbReference type="Pfam" id="PF13354">
    <property type="entry name" value="Beta-lactamase2"/>
    <property type="match status" value="1"/>
</dbReference>
<sequence>MSVEQEIRDIFTEADAEGFVHVREVDGDGEVGVLPDAPVVLASVFKIPILLEYARQVAKGTLEATERLTVTAEYRDGGIGTAGCLDDVSLTVRDLAHFMITQSDNAATDVLLRRVGLDNVHATLRGLGLDRTRLIGGCQELMATLLDDLGIASWEEFGDVDEERIRALPVRDPEQTTSSTSRETTSLLAAIWREEAGPAEACAEVRRIMYNQVWPHRLSSAFGDEVRIGAKTGTIMGIRNEAGVLEFPDGARYAAAVFLRPRGLGVRLPKADAAIGEAAKAAIDHLRSGGQP</sequence>
<dbReference type="AlphaFoldDB" id="A0A1G7X7F8"/>
<reference evidence="2 3" key="1">
    <citation type="submission" date="2016-10" db="EMBL/GenBank/DDBJ databases">
        <authorList>
            <person name="de Groot N.N."/>
        </authorList>
    </citation>
    <scope>NUCLEOTIDE SEQUENCE [LARGE SCALE GENOMIC DNA]</scope>
    <source>
        <strain evidence="2 3">CPCC 201354</strain>
    </source>
</reference>
<evidence type="ECO:0000313" key="2">
    <source>
        <dbReference type="EMBL" id="SDG79510.1"/>
    </source>
</evidence>
<organism evidence="2 3">
    <name type="scientific">Sinosporangium album</name>
    <dbReference type="NCBI Taxonomy" id="504805"/>
    <lineage>
        <taxon>Bacteria</taxon>
        <taxon>Bacillati</taxon>
        <taxon>Actinomycetota</taxon>
        <taxon>Actinomycetes</taxon>
        <taxon>Streptosporangiales</taxon>
        <taxon>Streptosporangiaceae</taxon>
        <taxon>Sinosporangium</taxon>
    </lineage>
</organism>
<dbReference type="SUPFAM" id="SSF56601">
    <property type="entry name" value="beta-lactamase/transpeptidase-like"/>
    <property type="match status" value="1"/>
</dbReference>
<dbReference type="EMBL" id="FNCN01000008">
    <property type="protein sequence ID" value="SDG79510.1"/>
    <property type="molecule type" value="Genomic_DNA"/>
</dbReference>
<protein>
    <submittedName>
        <fullName evidence="2">Beta-lactamase class A</fullName>
    </submittedName>
</protein>
<dbReference type="InterPro" id="IPR045155">
    <property type="entry name" value="Beta-lactam_cat"/>
</dbReference>
<dbReference type="RefSeq" id="WP_093170159.1">
    <property type="nucleotide sequence ID" value="NZ_FNCN01000008.1"/>
</dbReference>
<dbReference type="GO" id="GO:0046677">
    <property type="term" value="P:response to antibiotic"/>
    <property type="evidence" value="ECO:0007669"/>
    <property type="project" value="InterPro"/>
</dbReference>
<dbReference type="STRING" id="504805.SAMN05421505_10849"/>
<evidence type="ECO:0000313" key="3">
    <source>
        <dbReference type="Proteomes" id="UP000198923"/>
    </source>
</evidence>
<dbReference type="Gene3D" id="3.40.710.10">
    <property type="entry name" value="DD-peptidase/beta-lactamase superfamily"/>
    <property type="match status" value="1"/>
</dbReference>
<keyword evidence="3" id="KW-1185">Reference proteome</keyword>
<accession>A0A1G7X7F8</accession>
<proteinExistence type="predicted"/>
<dbReference type="InterPro" id="IPR012338">
    <property type="entry name" value="Beta-lactam/transpept-like"/>
</dbReference>
<dbReference type="OrthoDB" id="33989at2"/>
<dbReference type="PANTHER" id="PTHR35333">
    <property type="entry name" value="BETA-LACTAMASE"/>
    <property type="match status" value="1"/>
</dbReference>
<evidence type="ECO:0000259" key="1">
    <source>
        <dbReference type="Pfam" id="PF13354"/>
    </source>
</evidence>
<dbReference type="PANTHER" id="PTHR35333:SF3">
    <property type="entry name" value="BETA-LACTAMASE-TYPE TRANSPEPTIDASE FOLD CONTAINING PROTEIN"/>
    <property type="match status" value="1"/>
</dbReference>
<dbReference type="Proteomes" id="UP000198923">
    <property type="component" value="Unassembled WGS sequence"/>
</dbReference>
<dbReference type="InterPro" id="IPR000871">
    <property type="entry name" value="Beta-lactam_class-A"/>
</dbReference>
<dbReference type="GO" id="GO:0008800">
    <property type="term" value="F:beta-lactamase activity"/>
    <property type="evidence" value="ECO:0007669"/>
    <property type="project" value="InterPro"/>
</dbReference>
<gene>
    <name evidence="2" type="ORF">SAMN05421505_10849</name>
</gene>